<gene>
    <name evidence="1" type="ORF">K444DRAFT_632713</name>
</gene>
<accession>A0A2J6SZV7</accession>
<evidence type="ECO:0000313" key="1">
    <source>
        <dbReference type="EMBL" id="PMD56289.1"/>
    </source>
</evidence>
<reference evidence="1 2" key="1">
    <citation type="submission" date="2016-04" db="EMBL/GenBank/DDBJ databases">
        <title>A degradative enzymes factory behind the ericoid mycorrhizal symbiosis.</title>
        <authorList>
            <consortium name="DOE Joint Genome Institute"/>
            <person name="Martino E."/>
            <person name="Morin E."/>
            <person name="Grelet G."/>
            <person name="Kuo A."/>
            <person name="Kohler A."/>
            <person name="Daghino S."/>
            <person name="Barry K."/>
            <person name="Choi C."/>
            <person name="Cichocki N."/>
            <person name="Clum A."/>
            <person name="Copeland A."/>
            <person name="Hainaut M."/>
            <person name="Haridas S."/>
            <person name="Labutti K."/>
            <person name="Lindquist E."/>
            <person name="Lipzen A."/>
            <person name="Khouja H.-R."/>
            <person name="Murat C."/>
            <person name="Ohm R."/>
            <person name="Olson A."/>
            <person name="Spatafora J."/>
            <person name="Veneault-Fourrey C."/>
            <person name="Henrissat B."/>
            <person name="Grigoriev I."/>
            <person name="Martin F."/>
            <person name="Perotto S."/>
        </authorList>
    </citation>
    <scope>NUCLEOTIDE SEQUENCE [LARGE SCALE GENOMIC DNA]</scope>
    <source>
        <strain evidence="1 2">E</strain>
    </source>
</reference>
<dbReference type="Proteomes" id="UP000235371">
    <property type="component" value="Unassembled WGS sequence"/>
</dbReference>
<dbReference type="EMBL" id="KZ613848">
    <property type="protein sequence ID" value="PMD56289.1"/>
    <property type="molecule type" value="Genomic_DNA"/>
</dbReference>
<protein>
    <submittedName>
        <fullName evidence="1">Uncharacterized protein</fullName>
    </submittedName>
</protein>
<keyword evidence="2" id="KW-1185">Reference proteome</keyword>
<dbReference type="RefSeq" id="XP_024733193.1">
    <property type="nucleotide sequence ID" value="XM_024883513.1"/>
</dbReference>
<dbReference type="GeneID" id="36591590"/>
<sequence>MPSTTAAVVGSPRIRRLQLSKGKAIAAGQRRHAQSDDLRPSACLGAMLVCLMSSPGSGSDAKCRTWCFLLFSSQRKTAGDSSLTENENHYTTALCDFISIKRTEWKTDQRLASHLYLFRKIQRVIHRDQEFQKDIQSADFTKTKLSVINEDRSLWEIESLCRQQGLRSSRPENREWRREVLRRGRTDDEMPAFTNGEPQRV</sequence>
<organism evidence="1 2">
    <name type="scientific">Hyaloscypha bicolor E</name>
    <dbReference type="NCBI Taxonomy" id="1095630"/>
    <lineage>
        <taxon>Eukaryota</taxon>
        <taxon>Fungi</taxon>
        <taxon>Dikarya</taxon>
        <taxon>Ascomycota</taxon>
        <taxon>Pezizomycotina</taxon>
        <taxon>Leotiomycetes</taxon>
        <taxon>Helotiales</taxon>
        <taxon>Hyaloscyphaceae</taxon>
        <taxon>Hyaloscypha</taxon>
        <taxon>Hyaloscypha bicolor</taxon>
    </lineage>
</organism>
<evidence type="ECO:0000313" key="2">
    <source>
        <dbReference type="Proteomes" id="UP000235371"/>
    </source>
</evidence>
<dbReference type="AlphaFoldDB" id="A0A2J6SZV7"/>
<proteinExistence type="predicted"/>
<name>A0A2J6SZV7_9HELO</name>
<dbReference type="InParanoid" id="A0A2J6SZV7"/>